<dbReference type="InterPro" id="IPR002164">
    <property type="entry name" value="NAP_family"/>
</dbReference>
<comment type="similarity">
    <text evidence="1 2">Belongs to the nucleosome assembly protein (NAP) family.</text>
</comment>
<proteinExistence type="inferred from homology"/>
<sequence length="222" mass="26186">MQLGDVDPRRCAVNKTNSHLVKIEHKRKIQALFSILEQSKKIMNSLIEALENDLVEFKTLQNVLYKRRSGVIKRIPNFWMATFKNHPDISYLFNKDVTECFHYLSKFQVEEIESDKFKLKIHFFFNENPFIANHVLSKEFSIENNNYISKSTEISWITGNKPLRNVRSKFTILGDKNLKQENFFDWYVSNTSSMDSIIVKSLKEIWENPSPYYVSNDIVTDT</sequence>
<dbReference type="SUPFAM" id="SSF143113">
    <property type="entry name" value="NAP-like"/>
    <property type="match status" value="1"/>
</dbReference>
<gene>
    <name evidence="3" type="ORF">g.23441</name>
</gene>
<evidence type="ECO:0000256" key="2">
    <source>
        <dbReference type="RuleBase" id="RU003876"/>
    </source>
</evidence>
<dbReference type="EMBL" id="GECZ01024617">
    <property type="protein sequence ID" value="JAS45152.1"/>
    <property type="molecule type" value="Transcribed_RNA"/>
</dbReference>
<dbReference type="GO" id="GO:0005634">
    <property type="term" value="C:nucleus"/>
    <property type="evidence" value="ECO:0007669"/>
    <property type="project" value="InterPro"/>
</dbReference>
<protein>
    <submittedName>
        <fullName evidence="3">Uncharacterized protein</fullName>
    </submittedName>
</protein>
<name>A0A1B6F4G9_9HEMI</name>
<reference evidence="3" key="1">
    <citation type="submission" date="2015-11" db="EMBL/GenBank/DDBJ databases">
        <title>De novo transcriptome assembly of four potential Pierce s Disease insect vectors from Arizona vineyards.</title>
        <authorList>
            <person name="Tassone E.E."/>
        </authorList>
    </citation>
    <scope>NUCLEOTIDE SEQUENCE</scope>
</reference>
<dbReference type="Pfam" id="PF00956">
    <property type="entry name" value="NAP"/>
    <property type="match status" value="1"/>
</dbReference>
<dbReference type="PANTHER" id="PTHR11875">
    <property type="entry name" value="TESTIS-SPECIFIC Y-ENCODED PROTEIN"/>
    <property type="match status" value="1"/>
</dbReference>
<accession>A0A1B6F4G9</accession>
<dbReference type="InterPro" id="IPR037231">
    <property type="entry name" value="NAP-like_sf"/>
</dbReference>
<evidence type="ECO:0000256" key="1">
    <source>
        <dbReference type="ARBA" id="ARBA00009947"/>
    </source>
</evidence>
<dbReference type="Gene3D" id="3.30.1120.90">
    <property type="entry name" value="Nucleosome assembly protein"/>
    <property type="match status" value="1"/>
</dbReference>
<dbReference type="AlphaFoldDB" id="A0A1B6F4G9"/>
<organism evidence="3">
    <name type="scientific">Cuerna arida</name>
    <dbReference type="NCBI Taxonomy" id="1464854"/>
    <lineage>
        <taxon>Eukaryota</taxon>
        <taxon>Metazoa</taxon>
        <taxon>Ecdysozoa</taxon>
        <taxon>Arthropoda</taxon>
        <taxon>Hexapoda</taxon>
        <taxon>Insecta</taxon>
        <taxon>Pterygota</taxon>
        <taxon>Neoptera</taxon>
        <taxon>Paraneoptera</taxon>
        <taxon>Hemiptera</taxon>
        <taxon>Auchenorrhyncha</taxon>
        <taxon>Membracoidea</taxon>
        <taxon>Cicadellidae</taxon>
        <taxon>Cicadellinae</taxon>
        <taxon>Proconiini</taxon>
        <taxon>Cuerna</taxon>
    </lineage>
</organism>
<evidence type="ECO:0000313" key="3">
    <source>
        <dbReference type="EMBL" id="JAS45152.1"/>
    </source>
</evidence>
<dbReference type="GO" id="GO:0006334">
    <property type="term" value="P:nucleosome assembly"/>
    <property type="evidence" value="ECO:0007669"/>
    <property type="project" value="InterPro"/>
</dbReference>